<proteinExistence type="predicted"/>
<name>A0A485KFT3_9STRA</name>
<reference evidence="2" key="2">
    <citation type="submission" date="2019-06" db="EMBL/GenBank/DDBJ databases">
        <title>Genomics analysis of Aphanomyces spp. identifies a new class of oomycete effector associated with host adaptation.</title>
        <authorList>
            <person name="Gaulin E."/>
        </authorList>
    </citation>
    <scope>NUCLEOTIDE SEQUENCE</scope>
    <source>
        <strain evidence="2">CBS 578.67</strain>
    </source>
</reference>
<feature type="chain" id="PRO_5036116031" evidence="1">
    <location>
        <begin position="20"/>
        <end position="200"/>
    </location>
</feature>
<keyword evidence="4" id="KW-1185">Reference proteome</keyword>
<evidence type="ECO:0000256" key="1">
    <source>
        <dbReference type="SAM" id="SignalP"/>
    </source>
</evidence>
<gene>
    <name evidence="3" type="primary">Aste57867_6490</name>
    <name evidence="2" type="ORF">As57867_006473</name>
    <name evidence="3" type="ORF">ASTE57867_6490</name>
</gene>
<keyword evidence="1" id="KW-0732">Signal</keyword>
<dbReference type="EMBL" id="CAADRA010002683">
    <property type="protein sequence ID" value="VFT83476.1"/>
    <property type="molecule type" value="Genomic_DNA"/>
</dbReference>
<feature type="signal peptide" evidence="1">
    <location>
        <begin position="1"/>
        <end position="19"/>
    </location>
</feature>
<organism evidence="3 4">
    <name type="scientific">Aphanomyces stellatus</name>
    <dbReference type="NCBI Taxonomy" id="120398"/>
    <lineage>
        <taxon>Eukaryota</taxon>
        <taxon>Sar</taxon>
        <taxon>Stramenopiles</taxon>
        <taxon>Oomycota</taxon>
        <taxon>Saprolegniomycetes</taxon>
        <taxon>Saprolegniales</taxon>
        <taxon>Verrucalvaceae</taxon>
        <taxon>Aphanomyces</taxon>
    </lineage>
</organism>
<protein>
    <submittedName>
        <fullName evidence="3">Aste57867_6490 protein</fullName>
    </submittedName>
</protein>
<evidence type="ECO:0000313" key="3">
    <source>
        <dbReference type="EMBL" id="VFT83476.1"/>
    </source>
</evidence>
<evidence type="ECO:0000313" key="2">
    <source>
        <dbReference type="EMBL" id="KAF0707957.1"/>
    </source>
</evidence>
<evidence type="ECO:0000313" key="4">
    <source>
        <dbReference type="Proteomes" id="UP000332933"/>
    </source>
</evidence>
<sequence>MVNLLVALLLATAAVSITAVPDNWGVQDVWVLTSTLYAGHCTCLCQPLCSHPTDFMKTNLVASAFVPRFNNFSVPRCNEPINQFSPAAINAAGQVNLQNYCPFGFSRNVPDMWSPTNPQNNVPNFGYPCGGLTDTDYLSNVVSLVSNYDTPQFIKDNIGKEVAVADIRDAFVLGSNAGGACDDVGGGDFARGGVRDGGVA</sequence>
<dbReference type="EMBL" id="VJMH01002681">
    <property type="protein sequence ID" value="KAF0707957.1"/>
    <property type="molecule type" value="Genomic_DNA"/>
</dbReference>
<dbReference type="AlphaFoldDB" id="A0A485KFT3"/>
<reference evidence="3 4" key="1">
    <citation type="submission" date="2019-03" db="EMBL/GenBank/DDBJ databases">
        <authorList>
            <person name="Gaulin E."/>
            <person name="Dumas B."/>
        </authorList>
    </citation>
    <scope>NUCLEOTIDE SEQUENCE [LARGE SCALE GENOMIC DNA]</scope>
    <source>
        <strain evidence="3">CBS 568.67</strain>
    </source>
</reference>
<dbReference type="Proteomes" id="UP000332933">
    <property type="component" value="Unassembled WGS sequence"/>
</dbReference>
<accession>A0A485KFT3</accession>